<evidence type="ECO:0000259" key="4">
    <source>
        <dbReference type="Pfam" id="PF25379"/>
    </source>
</evidence>
<feature type="domain" description="CCN TSP1" evidence="3">
    <location>
        <begin position="304"/>
        <end position="344"/>
    </location>
</feature>
<organism evidence="5 6">
    <name type="scientific">Litomosoides sigmodontis</name>
    <name type="common">Filarial nematode worm</name>
    <dbReference type="NCBI Taxonomy" id="42156"/>
    <lineage>
        <taxon>Eukaryota</taxon>
        <taxon>Metazoa</taxon>
        <taxon>Ecdysozoa</taxon>
        <taxon>Nematoda</taxon>
        <taxon>Chromadorea</taxon>
        <taxon>Rhabditida</taxon>
        <taxon>Spirurina</taxon>
        <taxon>Spiruromorpha</taxon>
        <taxon>Filarioidea</taxon>
        <taxon>Onchocercidae</taxon>
        <taxon>Litomosoides</taxon>
    </lineage>
</organism>
<feature type="domain" description="Adt-1/2-like" evidence="4">
    <location>
        <begin position="116"/>
        <end position="189"/>
    </location>
</feature>
<name>A0A3P6TJN4_LITSI</name>
<dbReference type="Pfam" id="PF19035">
    <property type="entry name" value="TSP1_CCN"/>
    <property type="match status" value="1"/>
</dbReference>
<dbReference type="GO" id="GO:0007165">
    <property type="term" value="P:signal transduction"/>
    <property type="evidence" value="ECO:0007669"/>
    <property type="project" value="InterPro"/>
</dbReference>
<dbReference type="AlphaFoldDB" id="A0A3P6TJN4"/>
<dbReference type="InterPro" id="IPR050439">
    <property type="entry name" value="ADAMTS_ADAMTS-like"/>
</dbReference>
<dbReference type="InterPro" id="IPR000884">
    <property type="entry name" value="TSP1_rpt"/>
</dbReference>
<dbReference type="SMART" id="SM00209">
    <property type="entry name" value="TSP1"/>
    <property type="match status" value="3"/>
</dbReference>
<dbReference type="STRING" id="42156.A0A3P6TJN4"/>
<protein>
    <submittedName>
        <fullName evidence="5">Uncharacterized protein</fullName>
    </submittedName>
</protein>
<dbReference type="PROSITE" id="PS50092">
    <property type="entry name" value="TSP1"/>
    <property type="match status" value="2"/>
</dbReference>
<evidence type="ECO:0000313" key="5">
    <source>
        <dbReference type="EMBL" id="VDK83393.1"/>
    </source>
</evidence>
<dbReference type="GO" id="GO:0031012">
    <property type="term" value="C:extracellular matrix"/>
    <property type="evidence" value="ECO:0007669"/>
    <property type="project" value="TreeGrafter"/>
</dbReference>
<dbReference type="OrthoDB" id="10035764at2759"/>
<evidence type="ECO:0000259" key="3">
    <source>
        <dbReference type="Pfam" id="PF19035"/>
    </source>
</evidence>
<dbReference type="Gene3D" id="3.40.1620.60">
    <property type="match status" value="2"/>
</dbReference>
<dbReference type="Pfam" id="PF25379">
    <property type="entry name" value="Adt-1"/>
    <property type="match status" value="1"/>
</dbReference>
<dbReference type="Gene3D" id="2.20.100.10">
    <property type="entry name" value="Thrombospondin type-1 (TSP1) repeat"/>
    <property type="match status" value="2"/>
</dbReference>
<gene>
    <name evidence="5" type="ORF">NLS_LOCUS6176</name>
</gene>
<dbReference type="GO" id="GO:0030198">
    <property type="term" value="P:extracellular matrix organization"/>
    <property type="evidence" value="ECO:0007669"/>
    <property type="project" value="TreeGrafter"/>
</dbReference>
<keyword evidence="6" id="KW-1185">Reference proteome</keyword>
<dbReference type="SUPFAM" id="SSF82895">
    <property type="entry name" value="TSP-1 type 1 repeat"/>
    <property type="match status" value="1"/>
</dbReference>
<sequence>MIWCGNGEGVIRSAHPALEYSHCGHHMWCIEGQCKRAVQEVAVKLRHGGWSDWTVSGRGGCATQCVPCQISGQIRVRRSIRICNSPYPNNGGSYCVGDDARGIRCQKNKCDGPTIEEFATKSCTQLRDSGDPSTTNLTGKGMQHSSNRCKIWCFLSNGLIRTAAIFPDGTPCGIDQYCVKGRCRKLSCDGRGIVEFSSHCPRRNEMEQNGSVRLAQKHVKIVMNNSINQTVERKRFMKLRLNLQVWAEWSSWSGCTASFCGQKGFRLRRSECIKGAINRKACRMFRGQRQTCYGKCTAGDFKWTEWSACSASCDFGFEQRIRTCPTCAAEDNNKVTRVCFLKKCKNRGHWSSQNFSESCSCALRYYIRLRKCSNSSCKNKKLY</sequence>
<evidence type="ECO:0000313" key="6">
    <source>
        <dbReference type="Proteomes" id="UP000277928"/>
    </source>
</evidence>
<comment type="subcellular location">
    <subcellularLocation>
        <location evidence="1">Secreted</location>
    </subcellularLocation>
</comment>
<dbReference type="InterPro" id="IPR036383">
    <property type="entry name" value="TSP1_rpt_sf"/>
</dbReference>
<dbReference type="EMBL" id="UYRX01000526">
    <property type="protein sequence ID" value="VDK83393.1"/>
    <property type="molecule type" value="Genomic_DNA"/>
</dbReference>
<dbReference type="InterPro" id="IPR043973">
    <property type="entry name" value="TSP1_CCN"/>
</dbReference>
<dbReference type="InterPro" id="IPR057401">
    <property type="entry name" value="Adt-1/2-like_dom"/>
</dbReference>
<dbReference type="PANTHER" id="PTHR13723:SF291">
    <property type="entry name" value="PEPTIDASE M12B DOMAIN-CONTAINING PROTEIN"/>
    <property type="match status" value="1"/>
</dbReference>
<dbReference type="GO" id="GO:0004222">
    <property type="term" value="F:metalloendopeptidase activity"/>
    <property type="evidence" value="ECO:0007669"/>
    <property type="project" value="TreeGrafter"/>
</dbReference>
<evidence type="ECO:0000256" key="1">
    <source>
        <dbReference type="ARBA" id="ARBA00004613"/>
    </source>
</evidence>
<accession>A0A3P6TJN4</accession>
<proteinExistence type="predicted"/>
<dbReference type="GO" id="GO:0006508">
    <property type="term" value="P:proteolysis"/>
    <property type="evidence" value="ECO:0007669"/>
    <property type="project" value="TreeGrafter"/>
</dbReference>
<keyword evidence="2" id="KW-0964">Secreted</keyword>
<dbReference type="GO" id="GO:0005576">
    <property type="term" value="C:extracellular region"/>
    <property type="evidence" value="ECO:0007669"/>
    <property type="project" value="UniProtKB-SubCell"/>
</dbReference>
<evidence type="ECO:0000256" key="2">
    <source>
        <dbReference type="ARBA" id="ARBA00022525"/>
    </source>
</evidence>
<dbReference type="PANTHER" id="PTHR13723">
    <property type="entry name" value="ADAMTS A DISINTEGRIN AND METALLOPROTEASE WITH THROMBOSPONDIN MOTIFS PROTEASE"/>
    <property type="match status" value="1"/>
</dbReference>
<reference evidence="5 6" key="1">
    <citation type="submission" date="2018-08" db="EMBL/GenBank/DDBJ databases">
        <authorList>
            <person name="Laetsch R D."/>
            <person name="Stevens L."/>
            <person name="Kumar S."/>
            <person name="Blaxter L. M."/>
        </authorList>
    </citation>
    <scope>NUCLEOTIDE SEQUENCE [LARGE SCALE GENOMIC DNA]</scope>
</reference>
<dbReference type="Proteomes" id="UP000277928">
    <property type="component" value="Unassembled WGS sequence"/>
</dbReference>